<keyword evidence="5" id="KW-1133">Transmembrane helix</keyword>
<comment type="subcellular location">
    <subcellularLocation>
        <location evidence="1">Cell membrane</location>
    </subcellularLocation>
    <subcellularLocation>
        <location evidence="9">Endomembrane system</location>
        <topology evidence="9">Single-pass membrane protein</topology>
    </subcellularLocation>
</comment>
<evidence type="ECO:0000256" key="4">
    <source>
        <dbReference type="ARBA" id="ARBA00022729"/>
    </source>
</evidence>
<dbReference type="PROSITE" id="PS51450">
    <property type="entry name" value="LRR"/>
    <property type="match status" value="1"/>
</dbReference>
<protein>
    <submittedName>
        <fullName evidence="11">L domain-like protein</fullName>
    </submittedName>
</protein>
<evidence type="ECO:0000256" key="5">
    <source>
        <dbReference type="ARBA" id="ARBA00022989"/>
    </source>
</evidence>
<dbReference type="SUPFAM" id="SSF52058">
    <property type="entry name" value="L domain-like"/>
    <property type="match status" value="1"/>
</dbReference>
<evidence type="ECO:0000256" key="3">
    <source>
        <dbReference type="ARBA" id="ARBA00022692"/>
    </source>
</evidence>
<name>A0A1Y2B843_9FUNG</name>
<keyword evidence="2" id="KW-1003">Cell membrane</keyword>
<organism evidence="11 12">
    <name type="scientific">Rhizoclosmatium globosum</name>
    <dbReference type="NCBI Taxonomy" id="329046"/>
    <lineage>
        <taxon>Eukaryota</taxon>
        <taxon>Fungi</taxon>
        <taxon>Fungi incertae sedis</taxon>
        <taxon>Chytridiomycota</taxon>
        <taxon>Chytridiomycota incertae sedis</taxon>
        <taxon>Chytridiomycetes</taxon>
        <taxon>Chytridiales</taxon>
        <taxon>Chytriomycetaceae</taxon>
        <taxon>Rhizoclosmatium</taxon>
    </lineage>
</organism>
<dbReference type="STRING" id="329046.A0A1Y2B843"/>
<dbReference type="EMBL" id="MCGO01000080">
    <property type="protein sequence ID" value="ORY30924.1"/>
    <property type="molecule type" value="Genomic_DNA"/>
</dbReference>
<dbReference type="GO" id="GO:0005886">
    <property type="term" value="C:plasma membrane"/>
    <property type="evidence" value="ECO:0007669"/>
    <property type="project" value="UniProtKB-SubCell"/>
</dbReference>
<dbReference type="InterPro" id="IPR032675">
    <property type="entry name" value="LRR_dom_sf"/>
</dbReference>
<keyword evidence="4 10" id="KW-0732">Signal</keyword>
<keyword evidence="12" id="KW-1185">Reference proteome</keyword>
<keyword evidence="7" id="KW-0675">Receptor</keyword>
<evidence type="ECO:0000256" key="2">
    <source>
        <dbReference type="ARBA" id="ARBA00022475"/>
    </source>
</evidence>
<dbReference type="InterPro" id="IPR001611">
    <property type="entry name" value="Leu-rich_rpt"/>
</dbReference>
<proteinExistence type="predicted"/>
<evidence type="ECO:0000256" key="6">
    <source>
        <dbReference type="ARBA" id="ARBA00023136"/>
    </source>
</evidence>
<evidence type="ECO:0000313" key="11">
    <source>
        <dbReference type="EMBL" id="ORY30924.1"/>
    </source>
</evidence>
<comment type="caution">
    <text evidence="11">The sequence shown here is derived from an EMBL/GenBank/DDBJ whole genome shotgun (WGS) entry which is preliminary data.</text>
</comment>
<dbReference type="OrthoDB" id="676979at2759"/>
<dbReference type="Proteomes" id="UP000193642">
    <property type="component" value="Unassembled WGS sequence"/>
</dbReference>
<feature type="signal peptide" evidence="10">
    <location>
        <begin position="1"/>
        <end position="18"/>
    </location>
</feature>
<sequence length="278" mass="30316">MYSLTSILAAAIVTFVNAETECEALHAQWPSLVPSTTYPGCLDNHINAPSKLLNTNTTNGKEFTLIQVNGYDLTGDILKHTSDQFQSLTLIDLYNNQITGSIDSLRDLKSLTWLDLRSNTISEKLTPDLFTFCFSLQFCDLRNNFFSGEIPAGATKDKTKFLDNNCFSNAADFTLTTNPNCPVINNDCVVLNKEWPTLFPSIYAPLCLQSTNSAVTVAAQADGTGPIRALLGKSAGLTGPLLDITGLSVLTYIDVSYNQLSGPVPDSIFALYTKRPYS</sequence>
<gene>
    <name evidence="11" type="ORF">BCR33DRAFT_562964</name>
</gene>
<dbReference type="PANTHER" id="PTHR48052:SF8">
    <property type="entry name" value="LRR RECEPTOR-LIKE SERINE_THREONINE-PROTEIN KINASE FLS2"/>
    <property type="match status" value="1"/>
</dbReference>
<keyword evidence="3" id="KW-0812">Transmembrane</keyword>
<feature type="chain" id="PRO_5013141531" evidence="10">
    <location>
        <begin position="19"/>
        <end position="278"/>
    </location>
</feature>
<dbReference type="PANTHER" id="PTHR48052">
    <property type="entry name" value="UNNAMED PRODUCT"/>
    <property type="match status" value="1"/>
</dbReference>
<evidence type="ECO:0000256" key="9">
    <source>
        <dbReference type="ARBA" id="ARBA00037847"/>
    </source>
</evidence>
<evidence type="ECO:0000256" key="8">
    <source>
        <dbReference type="ARBA" id="ARBA00023180"/>
    </source>
</evidence>
<evidence type="ECO:0000256" key="7">
    <source>
        <dbReference type="ARBA" id="ARBA00023170"/>
    </source>
</evidence>
<keyword evidence="8" id="KW-0325">Glycoprotein</keyword>
<accession>A0A1Y2B843</accession>
<dbReference type="GO" id="GO:0012505">
    <property type="term" value="C:endomembrane system"/>
    <property type="evidence" value="ECO:0007669"/>
    <property type="project" value="UniProtKB-SubCell"/>
</dbReference>
<reference evidence="11 12" key="1">
    <citation type="submission" date="2016-07" db="EMBL/GenBank/DDBJ databases">
        <title>Pervasive Adenine N6-methylation of Active Genes in Fungi.</title>
        <authorList>
            <consortium name="DOE Joint Genome Institute"/>
            <person name="Mondo S.J."/>
            <person name="Dannebaum R.O."/>
            <person name="Kuo R.C."/>
            <person name="Labutti K."/>
            <person name="Haridas S."/>
            <person name="Kuo A."/>
            <person name="Salamov A."/>
            <person name="Ahrendt S.R."/>
            <person name="Lipzen A."/>
            <person name="Sullivan W."/>
            <person name="Andreopoulos W.B."/>
            <person name="Clum A."/>
            <person name="Lindquist E."/>
            <person name="Daum C."/>
            <person name="Ramamoorthy G.K."/>
            <person name="Gryganskyi A."/>
            <person name="Culley D."/>
            <person name="Magnuson J.K."/>
            <person name="James T.Y."/>
            <person name="O'Malley M.A."/>
            <person name="Stajich J.E."/>
            <person name="Spatafora J.W."/>
            <person name="Visel A."/>
            <person name="Grigoriev I.V."/>
        </authorList>
    </citation>
    <scope>NUCLEOTIDE SEQUENCE [LARGE SCALE GENOMIC DNA]</scope>
    <source>
        <strain evidence="11 12">JEL800</strain>
    </source>
</reference>
<dbReference type="Gene3D" id="3.80.10.10">
    <property type="entry name" value="Ribonuclease Inhibitor"/>
    <property type="match status" value="1"/>
</dbReference>
<dbReference type="AlphaFoldDB" id="A0A1Y2B843"/>
<evidence type="ECO:0000256" key="10">
    <source>
        <dbReference type="SAM" id="SignalP"/>
    </source>
</evidence>
<keyword evidence="6" id="KW-0472">Membrane</keyword>
<dbReference type="Pfam" id="PF00560">
    <property type="entry name" value="LRR_1"/>
    <property type="match status" value="2"/>
</dbReference>
<evidence type="ECO:0000256" key="1">
    <source>
        <dbReference type="ARBA" id="ARBA00004236"/>
    </source>
</evidence>
<evidence type="ECO:0000313" key="12">
    <source>
        <dbReference type="Proteomes" id="UP000193642"/>
    </source>
</evidence>